<dbReference type="PIRSF" id="PIRSF001267">
    <property type="entry name" value="Pyrophosphatase_GppA_Ppx"/>
    <property type="match status" value="1"/>
</dbReference>
<dbReference type="OrthoDB" id="9807195at2"/>
<comment type="caution">
    <text evidence="8">The sequence shown here is derived from an EMBL/GenBank/DDBJ whole genome shotgun (WGS) entry which is preliminary data.</text>
</comment>
<accession>A0A151B2W2</accession>
<keyword evidence="9" id="KW-1185">Reference proteome</keyword>
<dbReference type="GO" id="GO:0006793">
    <property type="term" value="P:phosphorus metabolic process"/>
    <property type="evidence" value="ECO:0007669"/>
    <property type="project" value="InterPro"/>
</dbReference>
<dbReference type="PATRIC" id="fig|1121338.3.peg.2072"/>
<feature type="domain" description="Ppx/GppA phosphatase C-terminal" evidence="7">
    <location>
        <begin position="317"/>
        <end position="462"/>
    </location>
</feature>
<dbReference type="Gene3D" id="3.30.420.150">
    <property type="entry name" value="Exopolyphosphatase. Domain 2"/>
    <property type="match status" value="1"/>
</dbReference>
<evidence type="ECO:0000256" key="5">
    <source>
        <dbReference type="ARBA" id="ARBA00047607"/>
    </source>
</evidence>
<comment type="catalytic activity">
    <reaction evidence="5">
        <text>[phosphate](n) + H2O = [phosphate](n-1) + phosphate + H(+)</text>
        <dbReference type="Rhea" id="RHEA:21528"/>
        <dbReference type="Rhea" id="RHEA-COMP:9859"/>
        <dbReference type="Rhea" id="RHEA-COMP:14279"/>
        <dbReference type="ChEBI" id="CHEBI:15377"/>
        <dbReference type="ChEBI" id="CHEBI:15378"/>
        <dbReference type="ChEBI" id="CHEBI:16838"/>
        <dbReference type="ChEBI" id="CHEBI:43474"/>
        <dbReference type="EC" id="3.6.1.11"/>
    </reaction>
</comment>
<dbReference type="PANTHER" id="PTHR30005">
    <property type="entry name" value="EXOPOLYPHOSPHATASE"/>
    <property type="match status" value="1"/>
</dbReference>
<dbReference type="Pfam" id="PF21447">
    <property type="entry name" value="Ppx-GppA_III"/>
    <property type="match status" value="1"/>
</dbReference>
<evidence type="ECO:0000259" key="7">
    <source>
        <dbReference type="Pfam" id="PF21447"/>
    </source>
</evidence>
<evidence type="ECO:0000256" key="4">
    <source>
        <dbReference type="ARBA" id="ARBA00022801"/>
    </source>
</evidence>
<evidence type="ECO:0000259" key="6">
    <source>
        <dbReference type="Pfam" id="PF02541"/>
    </source>
</evidence>
<dbReference type="InterPro" id="IPR050273">
    <property type="entry name" value="GppA/Ppx_hydrolase"/>
</dbReference>
<dbReference type="InterPro" id="IPR003695">
    <property type="entry name" value="Ppx_GppA_N"/>
</dbReference>
<reference evidence="8 9" key="1">
    <citation type="submission" date="2016-02" db="EMBL/GenBank/DDBJ databases">
        <title>Genome sequence of Clostridium tepidiprofundi DSM 19306.</title>
        <authorList>
            <person name="Poehlein A."/>
            <person name="Daniel R."/>
        </authorList>
    </citation>
    <scope>NUCLEOTIDE SEQUENCE [LARGE SCALE GENOMIC DNA]</scope>
    <source>
        <strain evidence="8 9">DSM 19306</strain>
    </source>
</reference>
<dbReference type="Pfam" id="PF02541">
    <property type="entry name" value="Ppx-GppA"/>
    <property type="match status" value="1"/>
</dbReference>
<evidence type="ECO:0000313" key="9">
    <source>
        <dbReference type="Proteomes" id="UP000075531"/>
    </source>
</evidence>
<evidence type="ECO:0000256" key="2">
    <source>
        <dbReference type="ARBA" id="ARBA00012451"/>
    </source>
</evidence>
<dbReference type="SUPFAM" id="SSF53067">
    <property type="entry name" value="Actin-like ATPase domain"/>
    <property type="match status" value="2"/>
</dbReference>
<dbReference type="EMBL" id="LTBA01000026">
    <property type="protein sequence ID" value="KYH34092.1"/>
    <property type="molecule type" value="Genomic_DNA"/>
</dbReference>
<feature type="domain" description="Ppx/GppA phosphatase N-terminal" evidence="6">
    <location>
        <begin position="22"/>
        <end position="300"/>
    </location>
</feature>
<dbReference type="STRING" id="1121338.CLTEP_19920"/>
<dbReference type="InterPro" id="IPR043129">
    <property type="entry name" value="ATPase_NBD"/>
</dbReference>
<dbReference type="Gene3D" id="3.30.420.40">
    <property type="match status" value="1"/>
</dbReference>
<evidence type="ECO:0000313" key="8">
    <source>
        <dbReference type="EMBL" id="KYH34092.1"/>
    </source>
</evidence>
<proteinExistence type="inferred from homology"/>
<dbReference type="InterPro" id="IPR048950">
    <property type="entry name" value="Ppx_GppA_C"/>
</dbReference>
<sequence length="508" mass="57617">MKNISIIDIGSNSLRLILVSIFDNGAFKVIDEFKESIRLGSDMKDNCLNENRMSNAIELLKTFKKLSDSVQVSPIIAVATEAVRKAKNKNIFLEKVKNECGIDIKVLTGEEEAYYDYLGAINSINTKDSIIIDIGGSSTELAWIENNTIKESISLPIGAIVLSKKFDINNKLSNKEENQIVDFITKTFNDIPWLKNVKNLPVIGIGGTIRNICKIHRKNIDYPLDLNHNYIMSAKDVNEVYSIVKCKSTDELKKLKGLSKNRADIFAGACCEFNTFIELLDTKHIIISGYGLREGLVFEYVFNNYNVKKNVLDFSLDCIMTNLNLNKNHSMHVYNLTLSLFNQLSELHCIEDDLNNVIKTACFLHDCGTSISYYDHHKHSFYIMTNSRIRGLSHRELLLSAFIAANHRKGTFSISKTKYKKILSSNDERIIKIVSIMLRLSESLDKNLAGSVKDISCKIDNETVFINLISEEYPSLEIIEAQKNAENFKELFNKKLVLKHNKSANNLK</sequence>
<dbReference type="Proteomes" id="UP000075531">
    <property type="component" value="Unassembled WGS sequence"/>
</dbReference>
<dbReference type="GO" id="GO:0004309">
    <property type="term" value="F:exopolyphosphatase activity"/>
    <property type="evidence" value="ECO:0007669"/>
    <property type="project" value="UniProtKB-EC"/>
</dbReference>
<dbReference type="InterPro" id="IPR030673">
    <property type="entry name" value="PyroPPase_GppA_Ppx"/>
</dbReference>
<dbReference type="EC" id="3.6.1.11" evidence="2"/>
<organism evidence="8 9">
    <name type="scientific">Clostridium tepidiprofundi DSM 19306</name>
    <dbReference type="NCBI Taxonomy" id="1121338"/>
    <lineage>
        <taxon>Bacteria</taxon>
        <taxon>Bacillati</taxon>
        <taxon>Bacillota</taxon>
        <taxon>Clostridia</taxon>
        <taxon>Eubacteriales</taxon>
        <taxon>Clostridiaceae</taxon>
        <taxon>Clostridium</taxon>
    </lineage>
</organism>
<gene>
    <name evidence="8" type="primary">ppx</name>
    <name evidence="8" type="ORF">CLTEP_19920</name>
</gene>
<evidence type="ECO:0000256" key="3">
    <source>
        <dbReference type="ARBA" id="ARBA00020416"/>
    </source>
</evidence>
<dbReference type="RefSeq" id="WP_066826219.1">
    <property type="nucleotide sequence ID" value="NZ_LTBA01000026.1"/>
</dbReference>
<evidence type="ECO:0000256" key="1">
    <source>
        <dbReference type="ARBA" id="ARBA00007125"/>
    </source>
</evidence>
<dbReference type="SUPFAM" id="SSF109604">
    <property type="entry name" value="HD-domain/PDEase-like"/>
    <property type="match status" value="1"/>
</dbReference>
<dbReference type="PANTHER" id="PTHR30005:SF0">
    <property type="entry name" value="RETROGRADE REGULATION PROTEIN 2"/>
    <property type="match status" value="1"/>
</dbReference>
<dbReference type="AlphaFoldDB" id="A0A151B2W2"/>
<dbReference type="GO" id="GO:0006357">
    <property type="term" value="P:regulation of transcription by RNA polymerase II"/>
    <property type="evidence" value="ECO:0007669"/>
    <property type="project" value="TreeGrafter"/>
</dbReference>
<dbReference type="CDD" id="cd24052">
    <property type="entry name" value="ASKHA_NBD_HpPPX-GppA-like"/>
    <property type="match status" value="1"/>
</dbReference>
<keyword evidence="4 8" id="KW-0378">Hydrolase</keyword>
<dbReference type="Gene3D" id="1.10.3210.10">
    <property type="entry name" value="Hypothetical protein af1432"/>
    <property type="match status" value="1"/>
</dbReference>
<protein>
    <recommendedName>
        <fullName evidence="3">Exopolyphosphatase</fullName>
        <ecNumber evidence="2">3.6.1.11</ecNumber>
    </recommendedName>
</protein>
<dbReference type="NCBIfam" id="TIGR03706">
    <property type="entry name" value="exo_poly_only"/>
    <property type="match status" value="1"/>
</dbReference>
<name>A0A151B2W2_9CLOT</name>
<dbReference type="InterPro" id="IPR022371">
    <property type="entry name" value="Exopolyphosphatase"/>
</dbReference>
<comment type="similarity">
    <text evidence="1">Belongs to the GppA/Ppx family.</text>
</comment>